<sequence length="59" mass="6491">MALVPMAKKPRLPSADGSGLFVCKNQHPSAVHLHTGESKETGDCMTRFAVNWNDREPAR</sequence>
<dbReference type="AlphaFoldDB" id="A0A1Q8ZWY2"/>
<keyword evidence="2" id="KW-1185">Reference proteome</keyword>
<proteinExistence type="predicted"/>
<dbReference type="Proteomes" id="UP000186894">
    <property type="component" value="Unassembled WGS sequence"/>
</dbReference>
<protein>
    <submittedName>
        <fullName evidence="1">Uncharacterized protein</fullName>
    </submittedName>
</protein>
<comment type="caution">
    <text evidence="1">The sequence shown here is derived from an EMBL/GenBank/DDBJ whole genome shotgun (WGS) entry which is preliminary data.</text>
</comment>
<evidence type="ECO:0000313" key="1">
    <source>
        <dbReference type="EMBL" id="OLP46429.1"/>
    </source>
</evidence>
<dbReference type="STRING" id="1867956.BJF95_04530"/>
<accession>A0A1Q8ZWY2</accession>
<dbReference type="EMBL" id="MKIM01000021">
    <property type="protein sequence ID" value="OLP46429.1"/>
    <property type="molecule type" value="Genomic_DNA"/>
</dbReference>
<reference evidence="1 2" key="1">
    <citation type="submission" date="2016-09" db="EMBL/GenBank/DDBJ databases">
        <title>Rhizobium oryziradicis sp. nov., isolated from the root of rice.</title>
        <authorList>
            <person name="Zhao J."/>
            <person name="Zhang X."/>
        </authorList>
    </citation>
    <scope>NUCLEOTIDE SEQUENCE [LARGE SCALE GENOMIC DNA]</scope>
    <source>
        <strain evidence="1 2">N19</strain>
    </source>
</reference>
<evidence type="ECO:0000313" key="2">
    <source>
        <dbReference type="Proteomes" id="UP000186894"/>
    </source>
</evidence>
<gene>
    <name evidence="1" type="ORF">BJF95_04530</name>
</gene>
<organism evidence="1 2">
    <name type="scientific">Rhizobium oryziradicis</name>
    <dbReference type="NCBI Taxonomy" id="1867956"/>
    <lineage>
        <taxon>Bacteria</taxon>
        <taxon>Pseudomonadati</taxon>
        <taxon>Pseudomonadota</taxon>
        <taxon>Alphaproteobacteria</taxon>
        <taxon>Hyphomicrobiales</taxon>
        <taxon>Rhizobiaceae</taxon>
        <taxon>Rhizobium/Agrobacterium group</taxon>
        <taxon>Rhizobium</taxon>
    </lineage>
</organism>
<name>A0A1Q8ZWY2_9HYPH</name>